<protein>
    <submittedName>
        <fullName evidence="2">Beta transducin</fullName>
    </submittedName>
</protein>
<evidence type="ECO:0000313" key="2">
    <source>
        <dbReference type="EMBL" id="KAJ4345395.1"/>
    </source>
</evidence>
<gene>
    <name evidence="2" type="primary">DIP2_2</name>
    <name evidence="2" type="ORF">N0V89_011525</name>
</gene>
<accession>A0A9W8X9X1</accession>
<feature type="compositionally biased region" description="Polar residues" evidence="1">
    <location>
        <begin position="1"/>
        <end position="19"/>
    </location>
</feature>
<keyword evidence="3" id="KW-1185">Reference proteome</keyword>
<evidence type="ECO:0000313" key="3">
    <source>
        <dbReference type="Proteomes" id="UP001140513"/>
    </source>
</evidence>
<proteinExistence type="predicted"/>
<dbReference type="OrthoDB" id="5413827at2759"/>
<name>A0A9W8X9X1_9PLEO</name>
<dbReference type="RefSeq" id="XP_056065559.1">
    <property type="nucleotide sequence ID" value="XM_056220256.1"/>
</dbReference>
<dbReference type="AlphaFoldDB" id="A0A9W8X9X1"/>
<organism evidence="2 3">
    <name type="scientific">Didymosphaeria variabile</name>
    <dbReference type="NCBI Taxonomy" id="1932322"/>
    <lineage>
        <taxon>Eukaryota</taxon>
        <taxon>Fungi</taxon>
        <taxon>Dikarya</taxon>
        <taxon>Ascomycota</taxon>
        <taxon>Pezizomycotina</taxon>
        <taxon>Dothideomycetes</taxon>
        <taxon>Pleosporomycetidae</taxon>
        <taxon>Pleosporales</taxon>
        <taxon>Massarineae</taxon>
        <taxon>Didymosphaeriaceae</taxon>
        <taxon>Didymosphaeria</taxon>
    </lineage>
</organism>
<reference evidence="2" key="1">
    <citation type="submission" date="2022-10" db="EMBL/GenBank/DDBJ databases">
        <title>Tapping the CABI collections for fungal endophytes: first genome assemblies for Collariella, Neodidymelliopsis, Ascochyta clinopodiicola, Didymella pomorum, Didymosphaeria variabile, Neocosmospora piperis and Neocucurbitaria cava.</title>
        <authorList>
            <person name="Hill R."/>
        </authorList>
    </citation>
    <scope>NUCLEOTIDE SEQUENCE</scope>
    <source>
        <strain evidence="2">IMI 356815</strain>
    </source>
</reference>
<dbReference type="Proteomes" id="UP001140513">
    <property type="component" value="Unassembled WGS sequence"/>
</dbReference>
<evidence type="ECO:0000256" key="1">
    <source>
        <dbReference type="SAM" id="MobiDB-lite"/>
    </source>
</evidence>
<feature type="region of interest" description="Disordered" evidence="1">
    <location>
        <begin position="1"/>
        <end position="25"/>
    </location>
</feature>
<dbReference type="EMBL" id="JAPEUX010000009">
    <property type="protein sequence ID" value="KAJ4345395.1"/>
    <property type="molecule type" value="Genomic_DNA"/>
</dbReference>
<dbReference type="PANTHER" id="PTHR38790">
    <property type="entry name" value="2EXR DOMAIN-CONTAINING PROTEIN-RELATED"/>
    <property type="match status" value="1"/>
</dbReference>
<comment type="caution">
    <text evidence="2">The sequence shown here is derived from an EMBL/GenBank/DDBJ whole genome shotgun (WGS) entry which is preliminary data.</text>
</comment>
<dbReference type="PANTHER" id="PTHR38790:SF4">
    <property type="entry name" value="2EXR DOMAIN-CONTAINING PROTEIN"/>
    <property type="match status" value="1"/>
</dbReference>
<sequence length="265" mass="29989">MTNDSASAEQPTAVPSTPTARAGGSRVAKTYPRVIFLPNGLLDVDRKRGKFFKMLIEDRAQENQEVSPFLQLPPEIRSTIYEYTLGDETFKISPQEHILGKTERKKKEYLALLLVSRQVYVETALIPFKMNAFQADNPRPLKAWVGLLPIAAQQSITRIHLSTRLYWHSYVQHTEQLEPLSERLFPVWWSQSGNFDNFPALRQVCILTTVGRCYCDKPKPLTDALTKLVGDSEDACSQLIKASHRGIAGKSIDVNFQRDLVFAPL</sequence>
<dbReference type="GeneID" id="80915055"/>